<organism evidence="2 3">
    <name type="scientific">Salipiger pallidus</name>
    <dbReference type="NCBI Taxonomy" id="1775170"/>
    <lineage>
        <taxon>Bacteria</taxon>
        <taxon>Pseudomonadati</taxon>
        <taxon>Pseudomonadota</taxon>
        <taxon>Alphaproteobacteria</taxon>
        <taxon>Rhodobacterales</taxon>
        <taxon>Roseobacteraceae</taxon>
        <taxon>Salipiger</taxon>
    </lineage>
</organism>
<accession>A0A8J2ZK42</accession>
<reference evidence="2" key="2">
    <citation type="submission" date="2020-09" db="EMBL/GenBank/DDBJ databases">
        <authorList>
            <person name="Sun Q."/>
            <person name="Zhou Y."/>
        </authorList>
    </citation>
    <scope>NUCLEOTIDE SEQUENCE</scope>
    <source>
        <strain evidence="2">CGMCC 1.15762</strain>
    </source>
</reference>
<dbReference type="Proteomes" id="UP000617145">
    <property type="component" value="Unassembled WGS sequence"/>
</dbReference>
<dbReference type="EMBL" id="BMJV01000004">
    <property type="protein sequence ID" value="GGG73303.1"/>
    <property type="molecule type" value="Genomic_DNA"/>
</dbReference>
<gene>
    <name evidence="2" type="primary">yfdE</name>
    <name evidence="2" type="ORF">GCM10011415_21980</name>
</gene>
<dbReference type="PANTHER" id="PTHR48207">
    <property type="entry name" value="SUCCINATE--HYDROXYMETHYLGLUTARATE COA-TRANSFERASE"/>
    <property type="match status" value="1"/>
</dbReference>
<evidence type="ECO:0000313" key="2">
    <source>
        <dbReference type="EMBL" id="GGG73303.1"/>
    </source>
</evidence>
<dbReference type="GO" id="GO:0008410">
    <property type="term" value="F:CoA-transferase activity"/>
    <property type="evidence" value="ECO:0007669"/>
    <property type="project" value="TreeGrafter"/>
</dbReference>
<keyword evidence="3" id="KW-1185">Reference proteome</keyword>
<protein>
    <submittedName>
        <fullName evidence="2">CoA:oxalate CoA-transferase</fullName>
    </submittedName>
</protein>
<keyword evidence="1" id="KW-0808">Transferase</keyword>
<dbReference type="Pfam" id="PF02515">
    <property type="entry name" value="CoA_transf_3"/>
    <property type="match status" value="1"/>
</dbReference>
<reference evidence="2" key="1">
    <citation type="journal article" date="2014" name="Int. J. Syst. Evol. Microbiol.">
        <title>Complete genome sequence of Corynebacterium casei LMG S-19264T (=DSM 44701T), isolated from a smear-ripened cheese.</title>
        <authorList>
            <consortium name="US DOE Joint Genome Institute (JGI-PGF)"/>
            <person name="Walter F."/>
            <person name="Albersmeier A."/>
            <person name="Kalinowski J."/>
            <person name="Ruckert C."/>
        </authorList>
    </citation>
    <scope>NUCLEOTIDE SEQUENCE</scope>
    <source>
        <strain evidence="2">CGMCC 1.15762</strain>
    </source>
</reference>
<dbReference type="InterPro" id="IPR023606">
    <property type="entry name" value="CoA-Trfase_III_dom_1_sf"/>
</dbReference>
<sequence>MSLPLAGVTILDFSRILSGPYATVILVDMGASVIKIERPGRGDGARGMPPLKDGKSGYFAAVNRGKRSIALDFTNPDDRALLDRMLARADVVVENFRPGVMARHGLDWDTLSARDPALIYASVSGYGQTGPDAHRPAYDAIVQARGGLMAMTGPSRAPLRAGSSVADLSGGMFLAHGILAALFDRQRTGRGRRIDVGLLDAQVALMEQAVTQCAIGPAPQPSGSRHPAIAPSEAVEASDGPFVITAGTDAQFERLCMCLELPLADDPRFVDNAARLQHARLLKRLIEAVTLGHPRTHWLARLTAAGVPCAPIQSMEQVMKDPQLAARNMIVDVLDRYGRATFKAAGNPIKISGMEDKPARPAAPELDGNRADILRWLDAD</sequence>
<dbReference type="Gene3D" id="3.40.50.10540">
    <property type="entry name" value="Crotonobetainyl-coa:carnitine coa-transferase, domain 1"/>
    <property type="match status" value="1"/>
</dbReference>
<dbReference type="PANTHER" id="PTHR48207:SF3">
    <property type="entry name" value="SUCCINATE--HYDROXYMETHYLGLUTARATE COA-TRANSFERASE"/>
    <property type="match status" value="1"/>
</dbReference>
<comment type="caution">
    <text evidence="2">The sequence shown here is derived from an EMBL/GenBank/DDBJ whole genome shotgun (WGS) entry which is preliminary data.</text>
</comment>
<dbReference type="InterPro" id="IPR050483">
    <property type="entry name" value="CoA-transferase_III_domain"/>
</dbReference>
<dbReference type="RefSeq" id="WP_188790278.1">
    <property type="nucleotide sequence ID" value="NZ_BMJV01000004.1"/>
</dbReference>
<proteinExistence type="predicted"/>
<dbReference type="Gene3D" id="3.30.1540.10">
    <property type="entry name" value="formyl-coa transferase, domain 3"/>
    <property type="match status" value="1"/>
</dbReference>
<evidence type="ECO:0000313" key="3">
    <source>
        <dbReference type="Proteomes" id="UP000617145"/>
    </source>
</evidence>
<evidence type="ECO:0000256" key="1">
    <source>
        <dbReference type="ARBA" id="ARBA00022679"/>
    </source>
</evidence>
<dbReference type="InterPro" id="IPR044855">
    <property type="entry name" value="CoA-Trfase_III_dom3_sf"/>
</dbReference>
<dbReference type="AlphaFoldDB" id="A0A8J2ZK42"/>
<dbReference type="SUPFAM" id="SSF89796">
    <property type="entry name" value="CoA-transferase family III (CaiB/BaiF)"/>
    <property type="match status" value="1"/>
</dbReference>
<name>A0A8J2ZK42_9RHOB</name>
<dbReference type="InterPro" id="IPR003673">
    <property type="entry name" value="CoA-Trfase_fam_III"/>
</dbReference>